<dbReference type="EMBL" id="CP116968">
    <property type="protein sequence ID" value="WNM60765.1"/>
    <property type="molecule type" value="Genomic_DNA"/>
</dbReference>
<dbReference type="InterPro" id="IPR008949">
    <property type="entry name" value="Isoprenoid_synthase_dom_sf"/>
</dbReference>
<dbReference type="AlphaFoldDB" id="A0AA96JVA1"/>
<gene>
    <name evidence="7" type="ORF">PQG83_13470</name>
</gene>
<comment type="cofactor">
    <cofactor evidence="1">
        <name>Mg(2+)</name>
        <dbReference type="ChEBI" id="CHEBI:18420"/>
    </cofactor>
</comment>
<keyword evidence="4" id="KW-0479">Metal-binding</keyword>
<dbReference type="Pfam" id="PF00348">
    <property type="entry name" value="polyprenyl_synt"/>
    <property type="match status" value="1"/>
</dbReference>
<keyword evidence="8" id="KW-1185">Reference proteome</keyword>
<sequence length="345" mass="39763">MDSQDYNTFLERLGDYRRRTLEALQRSLPDKEPRRYLYAPVREYLERSGKGLRPALCLATCRAFGGRIEDALDSAAAIEMLHNAFLVHDDIEDGSDFRRTHRTLHTQYGVPIAVNTGDAMQALGMGILRKNYSTLGPKLSWQIFEEFYAMLMESFEGQAIELGWIRDNRCDISDEDYLRMTLKKTCWYSFIHPCRIGALIARPEDKNLDRFNAFGHYLGSAFQIQDDVLNLIGSRQKYGKEIAGDLYEGKRTLMLSHLFEKGSPEETAKLKSFLARSRNGKYADQIDWVRELMNTHGSIEYARSSARELRDAAEQAFFDAYHDAPESEDKAFIQQSLHYMIERSS</sequence>
<organism evidence="7 8">
    <name type="scientific">Candidatus Nitrospira neomarina</name>
    <dbReference type="NCBI Taxonomy" id="3020899"/>
    <lineage>
        <taxon>Bacteria</taxon>
        <taxon>Pseudomonadati</taxon>
        <taxon>Nitrospirota</taxon>
        <taxon>Nitrospiria</taxon>
        <taxon>Nitrospirales</taxon>
        <taxon>Nitrospiraceae</taxon>
        <taxon>Nitrospira</taxon>
    </lineage>
</organism>
<name>A0AA96JVA1_9BACT</name>
<keyword evidence="5" id="KW-0460">Magnesium</keyword>
<dbReference type="PANTHER" id="PTHR12001:SF85">
    <property type="entry name" value="SHORT CHAIN ISOPRENYL DIPHOSPHATE SYNTHASE"/>
    <property type="match status" value="1"/>
</dbReference>
<dbReference type="GO" id="GO:0004659">
    <property type="term" value="F:prenyltransferase activity"/>
    <property type="evidence" value="ECO:0007669"/>
    <property type="project" value="InterPro"/>
</dbReference>
<dbReference type="Proteomes" id="UP001302494">
    <property type="component" value="Chromosome"/>
</dbReference>
<evidence type="ECO:0000313" key="8">
    <source>
        <dbReference type="Proteomes" id="UP001302494"/>
    </source>
</evidence>
<dbReference type="InterPro" id="IPR033749">
    <property type="entry name" value="Polyprenyl_synt_CS"/>
</dbReference>
<dbReference type="SFLD" id="SFLDS00005">
    <property type="entry name" value="Isoprenoid_Synthase_Type_I"/>
    <property type="match status" value="1"/>
</dbReference>
<dbReference type="PANTHER" id="PTHR12001">
    <property type="entry name" value="GERANYLGERANYL PYROPHOSPHATE SYNTHASE"/>
    <property type="match status" value="1"/>
</dbReference>
<dbReference type="GO" id="GO:0008299">
    <property type="term" value="P:isoprenoid biosynthetic process"/>
    <property type="evidence" value="ECO:0007669"/>
    <property type="project" value="InterPro"/>
</dbReference>
<dbReference type="GO" id="GO:0046872">
    <property type="term" value="F:metal ion binding"/>
    <property type="evidence" value="ECO:0007669"/>
    <property type="project" value="UniProtKB-KW"/>
</dbReference>
<dbReference type="SFLD" id="SFLDG01017">
    <property type="entry name" value="Polyprenyl_Transferase_Like"/>
    <property type="match status" value="1"/>
</dbReference>
<dbReference type="RefSeq" id="WP_312741955.1">
    <property type="nucleotide sequence ID" value="NZ_CP116968.1"/>
</dbReference>
<evidence type="ECO:0000256" key="6">
    <source>
        <dbReference type="RuleBase" id="RU004466"/>
    </source>
</evidence>
<keyword evidence="3 6" id="KW-0808">Transferase</keyword>
<protein>
    <submittedName>
        <fullName evidence="7">Polyprenyl synthetase family protein</fullName>
    </submittedName>
</protein>
<dbReference type="InterPro" id="IPR000092">
    <property type="entry name" value="Polyprenyl_synt"/>
</dbReference>
<dbReference type="PROSITE" id="PS00444">
    <property type="entry name" value="POLYPRENYL_SYNTHASE_2"/>
    <property type="match status" value="1"/>
</dbReference>
<evidence type="ECO:0000313" key="7">
    <source>
        <dbReference type="EMBL" id="WNM60765.1"/>
    </source>
</evidence>
<proteinExistence type="inferred from homology"/>
<evidence type="ECO:0000256" key="5">
    <source>
        <dbReference type="ARBA" id="ARBA00022842"/>
    </source>
</evidence>
<dbReference type="CDD" id="cd00685">
    <property type="entry name" value="Trans_IPPS_HT"/>
    <property type="match status" value="1"/>
</dbReference>
<evidence type="ECO:0000256" key="3">
    <source>
        <dbReference type="ARBA" id="ARBA00022679"/>
    </source>
</evidence>
<dbReference type="Gene3D" id="1.10.600.10">
    <property type="entry name" value="Farnesyl Diphosphate Synthase"/>
    <property type="match status" value="1"/>
</dbReference>
<reference evidence="7 8" key="1">
    <citation type="submission" date="2023-01" db="EMBL/GenBank/DDBJ databases">
        <title>Cultivation and genomic characterization of new, ubiquitous marine nitrite-oxidizing bacteria from the Nitrospirales.</title>
        <authorList>
            <person name="Mueller A.J."/>
            <person name="Daebeler A."/>
            <person name="Herbold C.W."/>
            <person name="Kirkegaard R.H."/>
            <person name="Daims H."/>
        </authorList>
    </citation>
    <scope>NUCLEOTIDE SEQUENCE [LARGE SCALE GENOMIC DNA]</scope>
    <source>
        <strain evidence="7 8">DK</strain>
    </source>
</reference>
<dbReference type="SUPFAM" id="SSF48576">
    <property type="entry name" value="Terpenoid synthases"/>
    <property type="match status" value="1"/>
</dbReference>
<evidence type="ECO:0000256" key="1">
    <source>
        <dbReference type="ARBA" id="ARBA00001946"/>
    </source>
</evidence>
<accession>A0AA96JVA1</accession>
<comment type="similarity">
    <text evidence="2 6">Belongs to the FPP/GGPP synthase family.</text>
</comment>
<evidence type="ECO:0000256" key="2">
    <source>
        <dbReference type="ARBA" id="ARBA00006706"/>
    </source>
</evidence>
<dbReference type="KEGG" id="nneo:PQG83_13470"/>
<evidence type="ECO:0000256" key="4">
    <source>
        <dbReference type="ARBA" id="ARBA00022723"/>
    </source>
</evidence>